<gene>
    <name evidence="2" type="ORF">A3B49_00820</name>
</gene>
<comment type="caution">
    <text evidence="2">The sequence shown here is derived from an EMBL/GenBank/DDBJ whole genome shotgun (WGS) entry which is preliminary data.</text>
</comment>
<dbReference type="InterPro" id="IPR001173">
    <property type="entry name" value="Glyco_trans_2-like"/>
</dbReference>
<proteinExistence type="predicted"/>
<accession>A0A1F5MJ66</accession>
<dbReference type="AlphaFoldDB" id="A0A1F5MJ66"/>
<dbReference type="Pfam" id="PF00535">
    <property type="entry name" value="Glycos_transf_2"/>
    <property type="match status" value="1"/>
</dbReference>
<dbReference type="CDD" id="cd04186">
    <property type="entry name" value="GT_2_like_c"/>
    <property type="match status" value="1"/>
</dbReference>
<dbReference type="Gene3D" id="3.90.550.10">
    <property type="entry name" value="Spore Coat Polysaccharide Biosynthesis Protein SpsA, Chain A"/>
    <property type="match status" value="1"/>
</dbReference>
<dbReference type="SUPFAM" id="SSF53448">
    <property type="entry name" value="Nucleotide-diphospho-sugar transferases"/>
    <property type="match status" value="1"/>
</dbReference>
<dbReference type="EMBL" id="MFDO01000018">
    <property type="protein sequence ID" value="OGE65414.1"/>
    <property type="molecule type" value="Genomic_DNA"/>
</dbReference>
<evidence type="ECO:0000259" key="1">
    <source>
        <dbReference type="Pfam" id="PF00535"/>
    </source>
</evidence>
<sequence>MSQLTVSIVNYNAGDYLLGTLESLMLVSNEMKMDITVVDNSSTDDSIKQAQLKFPNIKYILNKENVGFGRAHNQVIRNVKSKYILILNPDMVVKEGAIKECLRYMEDHGDVGAVTPKIIFEDGRVDMTAHRGFPTPWASLLYFLGDDSLYHLSKIKINQPHEVDAITGAFFFTSKEVLEKVGVFDEDYFMFAEDIDLCFRIKKAGLKIVYLPNVQVVHFKGISSGLKKQTQEQSAADLETKKRSLNYFYETMKTFYKKHLEKKYPFFINWLVYLGIDLRWWLARRKLTV</sequence>
<reference evidence="2 3" key="1">
    <citation type="journal article" date="2016" name="Nat. Commun.">
        <title>Thousands of microbial genomes shed light on interconnected biogeochemical processes in an aquifer system.</title>
        <authorList>
            <person name="Anantharaman K."/>
            <person name="Brown C.T."/>
            <person name="Hug L.A."/>
            <person name="Sharon I."/>
            <person name="Castelle C.J."/>
            <person name="Probst A.J."/>
            <person name="Thomas B.C."/>
            <person name="Singh A."/>
            <person name="Wilkins M.J."/>
            <person name="Karaoz U."/>
            <person name="Brodie E.L."/>
            <person name="Williams K.H."/>
            <person name="Hubbard S.S."/>
            <person name="Banfield J.F."/>
        </authorList>
    </citation>
    <scope>NUCLEOTIDE SEQUENCE [LARGE SCALE GENOMIC DNA]</scope>
</reference>
<evidence type="ECO:0000313" key="2">
    <source>
        <dbReference type="EMBL" id="OGE65414.1"/>
    </source>
</evidence>
<protein>
    <recommendedName>
        <fullName evidence="1">Glycosyltransferase 2-like domain-containing protein</fullName>
    </recommendedName>
</protein>
<dbReference type="PANTHER" id="PTHR43179:SF7">
    <property type="entry name" value="RHAMNOSYLTRANSFERASE WBBL"/>
    <property type="match status" value="1"/>
</dbReference>
<feature type="domain" description="Glycosyltransferase 2-like" evidence="1">
    <location>
        <begin position="6"/>
        <end position="180"/>
    </location>
</feature>
<dbReference type="InterPro" id="IPR029044">
    <property type="entry name" value="Nucleotide-diphossugar_trans"/>
</dbReference>
<dbReference type="PANTHER" id="PTHR43179">
    <property type="entry name" value="RHAMNOSYLTRANSFERASE WBBL"/>
    <property type="match status" value="1"/>
</dbReference>
<organism evidence="2 3">
    <name type="scientific">Candidatus Daviesbacteria bacterium RIFCSPLOWO2_01_FULL_40_24</name>
    <dbReference type="NCBI Taxonomy" id="1797787"/>
    <lineage>
        <taxon>Bacteria</taxon>
        <taxon>Candidatus Daviesiibacteriota</taxon>
    </lineage>
</organism>
<dbReference type="Proteomes" id="UP000178017">
    <property type="component" value="Unassembled WGS sequence"/>
</dbReference>
<name>A0A1F5MJ66_9BACT</name>
<evidence type="ECO:0000313" key="3">
    <source>
        <dbReference type="Proteomes" id="UP000178017"/>
    </source>
</evidence>